<dbReference type="AlphaFoldDB" id="A0A0G0JWF9"/>
<dbReference type="InterPro" id="IPR016181">
    <property type="entry name" value="Acyl_CoA_acyltransferase"/>
</dbReference>
<name>A0A0G0JWF9_9BACT</name>
<evidence type="ECO:0000313" key="1">
    <source>
        <dbReference type="EMBL" id="KKQ70977.1"/>
    </source>
</evidence>
<gene>
    <name evidence="1" type="ORF">US91_C0002G0056</name>
</gene>
<reference evidence="1 2" key="1">
    <citation type="journal article" date="2015" name="Nature">
        <title>rRNA introns, odd ribosomes, and small enigmatic genomes across a large radiation of phyla.</title>
        <authorList>
            <person name="Brown C.T."/>
            <person name="Hug L.A."/>
            <person name="Thomas B.C."/>
            <person name="Sharon I."/>
            <person name="Castelle C.J."/>
            <person name="Singh A."/>
            <person name="Wilkins M.J."/>
            <person name="Williams K.H."/>
            <person name="Banfield J.F."/>
        </authorList>
    </citation>
    <scope>NUCLEOTIDE SEQUENCE [LARGE SCALE GENOMIC DNA]</scope>
</reference>
<dbReference type="SUPFAM" id="SSF55729">
    <property type="entry name" value="Acyl-CoA N-acyltransferases (Nat)"/>
    <property type="match status" value="1"/>
</dbReference>
<dbReference type="Gene3D" id="3.40.630.30">
    <property type="match status" value="1"/>
</dbReference>
<proteinExistence type="predicted"/>
<accession>A0A0G0JWF9</accession>
<organism evidence="1 2">
    <name type="scientific">Candidatus Falkowbacteria bacterium GW2011_GWE1_38_31</name>
    <dbReference type="NCBI Taxonomy" id="1618638"/>
    <lineage>
        <taxon>Bacteria</taxon>
        <taxon>Candidatus Falkowiibacteriota</taxon>
    </lineage>
</organism>
<dbReference type="EMBL" id="LBUU01000002">
    <property type="protein sequence ID" value="KKQ70977.1"/>
    <property type="molecule type" value="Genomic_DNA"/>
</dbReference>
<dbReference type="Proteomes" id="UP000034022">
    <property type="component" value="Unassembled WGS sequence"/>
</dbReference>
<protein>
    <submittedName>
        <fullName evidence="1">Uncharacterized protein</fullName>
    </submittedName>
</protein>
<sequence>MEKYFEKIQNLSFIPTKEKLKWDDNTIGDQFVFKFPDGSTREHGEAQIIYETIDEIDKSDIQSILFKNGLQSKDIIAHLNQFYPNGHGPDEKTEENMKKGIGSEVLEYLMQEAISQGAKAMRTFTGNESMRRFLTKKGFEAIDKSKHRWFKMLT</sequence>
<evidence type="ECO:0000313" key="2">
    <source>
        <dbReference type="Proteomes" id="UP000034022"/>
    </source>
</evidence>
<comment type="caution">
    <text evidence="1">The sequence shown here is derived from an EMBL/GenBank/DDBJ whole genome shotgun (WGS) entry which is preliminary data.</text>
</comment>